<feature type="non-terminal residue" evidence="6">
    <location>
        <position position="149"/>
    </location>
</feature>
<name>A0A382R557_9ZZZZ</name>
<dbReference type="EMBL" id="UINC01119193">
    <property type="protein sequence ID" value="SVC92836.1"/>
    <property type="molecule type" value="Genomic_DNA"/>
</dbReference>
<feature type="domain" description="Tryptophan synthase beta chain-like PALP" evidence="5">
    <location>
        <begin position="20"/>
        <end position="148"/>
    </location>
</feature>
<dbReference type="InterPro" id="IPR050147">
    <property type="entry name" value="Ser/Thr_Dehydratase"/>
</dbReference>
<dbReference type="InterPro" id="IPR036052">
    <property type="entry name" value="TrpB-like_PALP_sf"/>
</dbReference>
<organism evidence="6">
    <name type="scientific">marine metagenome</name>
    <dbReference type="NCBI Taxonomy" id="408172"/>
    <lineage>
        <taxon>unclassified sequences</taxon>
        <taxon>metagenomes</taxon>
        <taxon>ecological metagenomes</taxon>
    </lineage>
</organism>
<gene>
    <name evidence="6" type="ORF">METZ01_LOCUS345690</name>
</gene>
<accession>A0A382R557</accession>
<evidence type="ECO:0000313" key="6">
    <source>
        <dbReference type="EMBL" id="SVC92836.1"/>
    </source>
</evidence>
<dbReference type="PANTHER" id="PTHR48078">
    <property type="entry name" value="THREONINE DEHYDRATASE, MITOCHONDRIAL-RELATED"/>
    <property type="match status" value="1"/>
</dbReference>
<sequence>MITLADIRAAQARLEGVTLKTGLVPWPESAPGEQWFFKPESLQPIGAFKLRGGYNKIASLSPAERARGVIAFSSGNHAQGVAYAARSLGIRAVIVMPARAPEIKRVKTEAMGAEVILLAEGGEEEWRAHAEALAADQGLTMVPPFNDET</sequence>
<dbReference type="PANTHER" id="PTHR48078:SF11">
    <property type="entry name" value="THREONINE DEHYDRATASE, MITOCHONDRIAL"/>
    <property type="match status" value="1"/>
</dbReference>
<dbReference type="Gene3D" id="3.40.50.1100">
    <property type="match status" value="2"/>
</dbReference>
<keyword evidence="3" id="KW-0663">Pyridoxal phosphate</keyword>
<protein>
    <recommendedName>
        <fullName evidence="5">Tryptophan synthase beta chain-like PALP domain-containing protein</fullName>
    </recommendedName>
</protein>
<comment type="similarity">
    <text evidence="2">Belongs to the serine/threonine dehydratase family.</text>
</comment>
<dbReference type="GO" id="GO:0003941">
    <property type="term" value="F:L-serine ammonia-lyase activity"/>
    <property type="evidence" value="ECO:0007669"/>
    <property type="project" value="TreeGrafter"/>
</dbReference>
<keyword evidence="4" id="KW-0456">Lyase</keyword>
<dbReference type="AlphaFoldDB" id="A0A382R557"/>
<proteinExistence type="inferred from homology"/>
<dbReference type="InterPro" id="IPR001926">
    <property type="entry name" value="TrpB-like_PALP"/>
</dbReference>
<dbReference type="GO" id="GO:0006565">
    <property type="term" value="P:L-serine catabolic process"/>
    <property type="evidence" value="ECO:0007669"/>
    <property type="project" value="TreeGrafter"/>
</dbReference>
<dbReference type="GO" id="GO:0006567">
    <property type="term" value="P:L-threonine catabolic process"/>
    <property type="evidence" value="ECO:0007669"/>
    <property type="project" value="TreeGrafter"/>
</dbReference>
<evidence type="ECO:0000256" key="4">
    <source>
        <dbReference type="ARBA" id="ARBA00023239"/>
    </source>
</evidence>
<evidence type="ECO:0000256" key="3">
    <source>
        <dbReference type="ARBA" id="ARBA00022898"/>
    </source>
</evidence>
<evidence type="ECO:0000256" key="1">
    <source>
        <dbReference type="ARBA" id="ARBA00001933"/>
    </source>
</evidence>
<dbReference type="Pfam" id="PF00291">
    <property type="entry name" value="PALP"/>
    <property type="match status" value="1"/>
</dbReference>
<evidence type="ECO:0000259" key="5">
    <source>
        <dbReference type="Pfam" id="PF00291"/>
    </source>
</evidence>
<evidence type="ECO:0000256" key="2">
    <source>
        <dbReference type="ARBA" id="ARBA00010869"/>
    </source>
</evidence>
<comment type="cofactor">
    <cofactor evidence="1">
        <name>pyridoxal 5'-phosphate</name>
        <dbReference type="ChEBI" id="CHEBI:597326"/>
    </cofactor>
</comment>
<dbReference type="FunFam" id="3.40.50.1100:FF:000005">
    <property type="entry name" value="Threonine dehydratase catabolic"/>
    <property type="match status" value="1"/>
</dbReference>
<dbReference type="GO" id="GO:0004794">
    <property type="term" value="F:threonine deaminase activity"/>
    <property type="evidence" value="ECO:0007669"/>
    <property type="project" value="TreeGrafter"/>
</dbReference>
<dbReference type="SUPFAM" id="SSF53686">
    <property type="entry name" value="Tryptophan synthase beta subunit-like PLP-dependent enzymes"/>
    <property type="match status" value="1"/>
</dbReference>
<dbReference type="GO" id="GO:0009097">
    <property type="term" value="P:isoleucine biosynthetic process"/>
    <property type="evidence" value="ECO:0007669"/>
    <property type="project" value="TreeGrafter"/>
</dbReference>
<reference evidence="6" key="1">
    <citation type="submission" date="2018-05" db="EMBL/GenBank/DDBJ databases">
        <authorList>
            <person name="Lanie J.A."/>
            <person name="Ng W.-L."/>
            <person name="Kazmierczak K.M."/>
            <person name="Andrzejewski T.M."/>
            <person name="Davidsen T.M."/>
            <person name="Wayne K.J."/>
            <person name="Tettelin H."/>
            <person name="Glass J.I."/>
            <person name="Rusch D."/>
            <person name="Podicherti R."/>
            <person name="Tsui H.-C.T."/>
            <person name="Winkler M.E."/>
        </authorList>
    </citation>
    <scope>NUCLEOTIDE SEQUENCE</scope>
</reference>